<evidence type="ECO:0000256" key="1">
    <source>
        <dbReference type="ARBA" id="ARBA00023015"/>
    </source>
</evidence>
<dbReference type="Proteomes" id="UP000503840">
    <property type="component" value="Unassembled WGS sequence"/>
</dbReference>
<dbReference type="InterPro" id="IPR009594">
    <property type="entry name" value="Tscrpt_reg_HTH_AraC_N"/>
</dbReference>
<keyword evidence="5" id="KW-1185">Reference proteome</keyword>
<name>A0A7J0BQ66_9BACT</name>
<keyword evidence="2" id="KW-0804">Transcription</keyword>
<dbReference type="InterPro" id="IPR009057">
    <property type="entry name" value="Homeodomain-like_sf"/>
</dbReference>
<dbReference type="InterPro" id="IPR018060">
    <property type="entry name" value="HTH_AraC"/>
</dbReference>
<proteinExistence type="predicted"/>
<dbReference type="EMBL" id="BLVO01000016">
    <property type="protein sequence ID" value="GFM35275.1"/>
    <property type="molecule type" value="Genomic_DNA"/>
</dbReference>
<dbReference type="AlphaFoldDB" id="A0A7J0BQ66"/>
<dbReference type="SMART" id="SM00342">
    <property type="entry name" value="HTH_ARAC"/>
    <property type="match status" value="1"/>
</dbReference>
<comment type="caution">
    <text evidence="4">The sequence shown here is derived from an EMBL/GenBank/DDBJ whole genome shotgun (WGS) entry which is preliminary data.</text>
</comment>
<dbReference type="Gene3D" id="1.10.10.60">
    <property type="entry name" value="Homeodomain-like"/>
    <property type="match status" value="2"/>
</dbReference>
<evidence type="ECO:0000256" key="2">
    <source>
        <dbReference type="ARBA" id="ARBA00023163"/>
    </source>
</evidence>
<dbReference type="PANTHER" id="PTHR43436">
    <property type="entry name" value="ARAC-FAMILY TRANSCRIPTIONAL REGULATOR"/>
    <property type="match status" value="1"/>
</dbReference>
<reference evidence="4 5" key="1">
    <citation type="submission" date="2020-05" db="EMBL/GenBank/DDBJ databases">
        <title>Draft genome sequence of Desulfovibrio sp. strain HN2T.</title>
        <authorList>
            <person name="Ueno A."/>
            <person name="Tamazawa S."/>
            <person name="Tamamura S."/>
            <person name="Murakami T."/>
            <person name="Kiyama T."/>
            <person name="Inomata H."/>
            <person name="Amano Y."/>
            <person name="Miyakawa K."/>
            <person name="Tamaki H."/>
            <person name="Naganuma T."/>
            <person name="Kaneko K."/>
        </authorList>
    </citation>
    <scope>NUCLEOTIDE SEQUENCE [LARGE SCALE GENOMIC DNA]</scope>
    <source>
        <strain evidence="4 5">HN2</strain>
    </source>
</reference>
<dbReference type="SUPFAM" id="SSF46689">
    <property type="entry name" value="Homeodomain-like"/>
    <property type="match status" value="2"/>
</dbReference>
<dbReference type="RefSeq" id="WP_174406886.1">
    <property type="nucleotide sequence ID" value="NZ_BLVO01000016.1"/>
</dbReference>
<dbReference type="PANTHER" id="PTHR43436:SF2">
    <property type="entry name" value="ARAC_XYLS FAMILY TRANSCRIPTIONAL REGULATOR"/>
    <property type="match status" value="1"/>
</dbReference>
<dbReference type="Pfam" id="PF06719">
    <property type="entry name" value="AraC_N"/>
    <property type="match status" value="1"/>
</dbReference>
<sequence length="292" mass="31984">MTDPALRSAFVRLAQSDGATPTFLNNVTLYRAGAPVPKNPLVYNACLCLVVQGRKTAHLSDRSFTYDTGHYLVVPAVVPFECETAATREEPFLSVTVGIDYLVVREILDTLGSGADAEADGTDRHAGAFLDTMTEPMQNAMLRLLQSLESREEALILGRQAVREIYYRVLAGRQGHILASAARGESAYARVVSALRVMHDSYSSQLDVTALAETANMSVRSFHDHFKAATSLSPVQYLKRIRLEKARQLLVAQGLQAGVAAHMVGYESSSQFSREFKRHFGYAPSEAAEVRA</sequence>
<feature type="domain" description="HTH araC/xylS-type" evidence="3">
    <location>
        <begin position="192"/>
        <end position="290"/>
    </location>
</feature>
<dbReference type="GO" id="GO:0043565">
    <property type="term" value="F:sequence-specific DNA binding"/>
    <property type="evidence" value="ECO:0007669"/>
    <property type="project" value="InterPro"/>
</dbReference>
<dbReference type="PROSITE" id="PS01124">
    <property type="entry name" value="HTH_ARAC_FAMILY_2"/>
    <property type="match status" value="1"/>
</dbReference>
<gene>
    <name evidence="4" type="ORF">DSM101010T_36400</name>
</gene>
<accession>A0A7J0BQ66</accession>
<evidence type="ECO:0000259" key="3">
    <source>
        <dbReference type="PROSITE" id="PS01124"/>
    </source>
</evidence>
<organism evidence="4 5">
    <name type="scientific">Desulfovibrio subterraneus</name>
    <dbReference type="NCBI Taxonomy" id="2718620"/>
    <lineage>
        <taxon>Bacteria</taxon>
        <taxon>Pseudomonadati</taxon>
        <taxon>Thermodesulfobacteriota</taxon>
        <taxon>Desulfovibrionia</taxon>
        <taxon>Desulfovibrionales</taxon>
        <taxon>Desulfovibrionaceae</taxon>
        <taxon>Desulfovibrio</taxon>
    </lineage>
</organism>
<evidence type="ECO:0000313" key="5">
    <source>
        <dbReference type="Proteomes" id="UP000503840"/>
    </source>
</evidence>
<keyword evidence="1" id="KW-0805">Transcription regulation</keyword>
<dbReference type="GO" id="GO:0003700">
    <property type="term" value="F:DNA-binding transcription factor activity"/>
    <property type="evidence" value="ECO:0007669"/>
    <property type="project" value="InterPro"/>
</dbReference>
<dbReference type="Pfam" id="PF12833">
    <property type="entry name" value="HTH_18"/>
    <property type="match status" value="1"/>
</dbReference>
<protein>
    <submittedName>
        <fullName evidence="4">AraC family transcriptional regulator</fullName>
    </submittedName>
</protein>
<evidence type="ECO:0000313" key="4">
    <source>
        <dbReference type="EMBL" id="GFM35275.1"/>
    </source>
</evidence>